<name>A0A1J1IB62_9DIPT</name>
<gene>
    <name evidence="1" type="ORF">CLUMA_CG009139</name>
</gene>
<accession>A0A1J1IB62</accession>
<proteinExistence type="predicted"/>
<sequence length="82" mass="9873">MRLLQLAPLKKGKRINKEVEDLIELFTDVRCWIFQENYSIEEKLNIRFQGQNVKIIHQKTDFQTILRPSIMKKLTELIIEML</sequence>
<keyword evidence="2" id="KW-1185">Reference proteome</keyword>
<evidence type="ECO:0000313" key="2">
    <source>
        <dbReference type="Proteomes" id="UP000183832"/>
    </source>
</evidence>
<reference evidence="1 2" key="1">
    <citation type="submission" date="2015-04" db="EMBL/GenBank/DDBJ databases">
        <authorList>
            <person name="Syromyatnikov M.Y."/>
            <person name="Popov V.N."/>
        </authorList>
    </citation>
    <scope>NUCLEOTIDE SEQUENCE [LARGE SCALE GENOMIC DNA]</scope>
</reference>
<evidence type="ECO:0000313" key="1">
    <source>
        <dbReference type="EMBL" id="CRK95681.1"/>
    </source>
</evidence>
<dbReference type="AlphaFoldDB" id="A0A1J1IB62"/>
<dbReference type="Proteomes" id="UP000183832">
    <property type="component" value="Unassembled WGS sequence"/>
</dbReference>
<dbReference type="EMBL" id="CVRI01000042">
    <property type="protein sequence ID" value="CRK95681.1"/>
    <property type="molecule type" value="Genomic_DNA"/>
</dbReference>
<organism evidence="1 2">
    <name type="scientific">Clunio marinus</name>
    <dbReference type="NCBI Taxonomy" id="568069"/>
    <lineage>
        <taxon>Eukaryota</taxon>
        <taxon>Metazoa</taxon>
        <taxon>Ecdysozoa</taxon>
        <taxon>Arthropoda</taxon>
        <taxon>Hexapoda</taxon>
        <taxon>Insecta</taxon>
        <taxon>Pterygota</taxon>
        <taxon>Neoptera</taxon>
        <taxon>Endopterygota</taxon>
        <taxon>Diptera</taxon>
        <taxon>Nematocera</taxon>
        <taxon>Chironomoidea</taxon>
        <taxon>Chironomidae</taxon>
        <taxon>Clunio</taxon>
    </lineage>
</organism>
<protein>
    <submittedName>
        <fullName evidence="1">CLUMA_CG009139, isoform A</fullName>
    </submittedName>
</protein>